<reference evidence="2 3" key="2">
    <citation type="journal article" date="2014" name="Genome Announc.">
        <title>Complete Genome Sequence of the Subsurface, Mesophilic Sulfate-Reducing Bacterium Desulfovibrio aespoeensis Aspo-2.</title>
        <authorList>
            <person name="Pedersen K."/>
            <person name="Bengtsson A."/>
            <person name="Edlund J."/>
            <person name="Rabe L."/>
            <person name="Hazen T."/>
            <person name="Chakraborty R."/>
            <person name="Goodwin L."/>
            <person name="Shapiro N."/>
        </authorList>
    </citation>
    <scope>NUCLEOTIDE SEQUENCE [LARGE SCALE GENOMIC DNA]</scope>
    <source>
        <strain evidence="3">ATCC 700646 / DSM 10631 / Aspo-2</strain>
    </source>
</reference>
<dbReference type="HOGENOM" id="CLU_060107_0_0_7"/>
<reference evidence="3" key="1">
    <citation type="submission" date="2010-12" db="EMBL/GenBank/DDBJ databases">
        <title>Complete sequence of Desulfovibrio aespoeensis Aspo-2.</title>
        <authorList>
            <consortium name="US DOE Joint Genome Institute"/>
            <person name="Lucas S."/>
            <person name="Copeland A."/>
            <person name="Lapidus A."/>
            <person name="Cheng J.-F."/>
            <person name="Goodwin L."/>
            <person name="Pitluck S."/>
            <person name="Chertkov O."/>
            <person name="Misra M."/>
            <person name="Detter J.C."/>
            <person name="Han C."/>
            <person name="Tapia R."/>
            <person name="Land M."/>
            <person name="Hauser L."/>
            <person name="Kyrpides N."/>
            <person name="Ivanova N."/>
            <person name="Ovchinnikova G."/>
            <person name="Pedersen K."/>
            <person name="Jagevall S."/>
            <person name="Hazen T."/>
            <person name="Woyke T."/>
        </authorList>
    </citation>
    <scope>NUCLEOTIDE SEQUENCE [LARGE SCALE GENOMIC DNA]</scope>
    <source>
        <strain evidence="3">ATCC 700646 / DSM 10631 / Aspo-2</strain>
    </source>
</reference>
<sequence precursor="true">MHSLRFFLVLTMILALPAWAWALQGYVQPVGDGGTIAWGSGEVAVVRPLGGHAGDGTDGESGIDVGGESSSFALRLAATQARKQLIDMILAVRIDARGTVSAYLADEEDATARVRGIVQNSPLERPTAVGEAGDIRVFERLRGKLAEVILPTTIQFQSGIAPRMSTSMEQNMAFVDQVPEEAGVGTAGYTGVIVDARGLQVTPALAPVIYGQDGLGAYGPFLVSRANAIDKGVAAYAVTDDPASLRERVGDRPLVVRALSTFGSWRTDLVISSPMARLVRAMMQVGDAVDNCRVVIVLDPPAGSADAPGAQPFAIESGESGAGQPAKEE</sequence>
<protein>
    <submittedName>
        <fullName evidence="2">Uncharacterized protein</fullName>
    </submittedName>
</protein>
<proteinExistence type="predicted"/>
<name>E6VZ21_PSEA9</name>
<dbReference type="RefSeq" id="WP_013514713.1">
    <property type="nucleotide sequence ID" value="NC_014844.1"/>
</dbReference>
<accession>E6VZ21</accession>
<dbReference type="EMBL" id="CP002431">
    <property type="protein sequence ID" value="ADU62797.1"/>
    <property type="molecule type" value="Genomic_DNA"/>
</dbReference>
<feature type="region of interest" description="Disordered" evidence="1">
    <location>
        <begin position="304"/>
        <end position="329"/>
    </location>
</feature>
<dbReference type="STRING" id="643562.Daes_1785"/>
<keyword evidence="3" id="KW-1185">Reference proteome</keyword>
<dbReference type="eggNOG" id="COG3018">
    <property type="taxonomic scope" value="Bacteria"/>
</dbReference>
<dbReference type="KEGG" id="das:Daes_1785"/>
<evidence type="ECO:0000313" key="2">
    <source>
        <dbReference type="EMBL" id="ADU62797.1"/>
    </source>
</evidence>
<organism evidence="2 3">
    <name type="scientific">Pseudodesulfovibrio aespoeensis (strain ATCC 700646 / DSM 10631 / Aspo-2)</name>
    <name type="common">Desulfovibrio aespoeensis</name>
    <dbReference type="NCBI Taxonomy" id="643562"/>
    <lineage>
        <taxon>Bacteria</taxon>
        <taxon>Pseudomonadati</taxon>
        <taxon>Thermodesulfobacteriota</taxon>
        <taxon>Desulfovibrionia</taxon>
        <taxon>Desulfovibrionales</taxon>
        <taxon>Desulfovibrionaceae</taxon>
    </lineage>
</organism>
<evidence type="ECO:0000313" key="3">
    <source>
        <dbReference type="Proteomes" id="UP000002191"/>
    </source>
</evidence>
<dbReference type="OrthoDB" id="9813452at2"/>
<dbReference type="Proteomes" id="UP000002191">
    <property type="component" value="Chromosome"/>
</dbReference>
<evidence type="ECO:0000256" key="1">
    <source>
        <dbReference type="SAM" id="MobiDB-lite"/>
    </source>
</evidence>
<gene>
    <name evidence="2" type="ordered locus">Daes_1785</name>
</gene>
<dbReference type="AlphaFoldDB" id="E6VZ21"/>